<feature type="compositionally biased region" description="Low complexity" evidence="8">
    <location>
        <begin position="1"/>
        <end position="15"/>
    </location>
</feature>
<dbReference type="Pfam" id="PF00528">
    <property type="entry name" value="BPD_transp_1"/>
    <property type="match status" value="1"/>
</dbReference>
<comment type="caution">
    <text evidence="10">The sequence shown here is derived from an EMBL/GenBank/DDBJ whole genome shotgun (WGS) entry which is preliminary data.</text>
</comment>
<gene>
    <name evidence="10" type="ORF">GCM10010191_55750</name>
</gene>
<feature type="transmembrane region" description="Helical" evidence="7">
    <location>
        <begin position="196"/>
        <end position="219"/>
    </location>
</feature>
<evidence type="ECO:0000256" key="1">
    <source>
        <dbReference type="ARBA" id="ARBA00004651"/>
    </source>
</evidence>
<sequence>MATTTTPGATAADAPPTTPRRSGRSLRKAARPILAAVVFIGLWQAICSGLKVPTYIVPSPLEVGRSLSENRSMLVSNTWPTAMESLLGFLAGNGVAILLAVLFVHWKPAEDALMPVAVFIRTIPIVAVAPVLVILLGTGYAPKIVIAALISFFPTLVNMVRGLSSVDKQAIELFRVLSASQAEIFWRLRVFASLPYLFSALKISATSCVIGAIVAEWIGAQKGLGFVIIQATYNFTTPLLYAAMIVASLMAVVFFGAIGLIERLVVTWNPEPAP</sequence>
<feature type="transmembrane region" description="Helical" evidence="7">
    <location>
        <begin position="29"/>
        <end position="46"/>
    </location>
</feature>
<comment type="similarity">
    <text evidence="7">Belongs to the binding-protein-dependent transport system permease family.</text>
</comment>
<evidence type="ECO:0000256" key="2">
    <source>
        <dbReference type="ARBA" id="ARBA00022448"/>
    </source>
</evidence>
<keyword evidence="6 7" id="KW-0472">Membrane</keyword>
<feature type="transmembrane region" description="Helical" evidence="7">
    <location>
        <begin position="144"/>
        <end position="163"/>
    </location>
</feature>
<keyword evidence="11" id="KW-1185">Reference proteome</keyword>
<evidence type="ECO:0000256" key="8">
    <source>
        <dbReference type="SAM" id="MobiDB-lite"/>
    </source>
</evidence>
<evidence type="ECO:0000313" key="10">
    <source>
        <dbReference type="EMBL" id="GAA2434220.1"/>
    </source>
</evidence>
<organism evidence="10 11">
    <name type="scientific">Actinomadura vinacea</name>
    <dbReference type="NCBI Taxonomy" id="115336"/>
    <lineage>
        <taxon>Bacteria</taxon>
        <taxon>Bacillati</taxon>
        <taxon>Actinomycetota</taxon>
        <taxon>Actinomycetes</taxon>
        <taxon>Streptosporangiales</taxon>
        <taxon>Thermomonosporaceae</taxon>
        <taxon>Actinomadura</taxon>
    </lineage>
</organism>
<protein>
    <submittedName>
        <fullName evidence="10">ABC transporter permease</fullName>
    </submittedName>
</protein>
<dbReference type="InterPro" id="IPR000515">
    <property type="entry name" value="MetI-like"/>
</dbReference>
<keyword evidence="3" id="KW-1003">Cell membrane</keyword>
<feature type="region of interest" description="Disordered" evidence="8">
    <location>
        <begin position="1"/>
        <end position="25"/>
    </location>
</feature>
<keyword evidence="5 7" id="KW-1133">Transmembrane helix</keyword>
<evidence type="ECO:0000259" key="9">
    <source>
        <dbReference type="PROSITE" id="PS50928"/>
    </source>
</evidence>
<proteinExistence type="inferred from homology"/>
<dbReference type="Proteomes" id="UP001501231">
    <property type="component" value="Unassembled WGS sequence"/>
</dbReference>
<dbReference type="SUPFAM" id="SSF161098">
    <property type="entry name" value="MetI-like"/>
    <property type="match status" value="1"/>
</dbReference>
<feature type="transmembrane region" description="Helical" evidence="7">
    <location>
        <begin position="118"/>
        <end position="138"/>
    </location>
</feature>
<evidence type="ECO:0000256" key="4">
    <source>
        <dbReference type="ARBA" id="ARBA00022692"/>
    </source>
</evidence>
<feature type="transmembrane region" description="Helical" evidence="7">
    <location>
        <begin position="86"/>
        <end position="106"/>
    </location>
</feature>
<evidence type="ECO:0000313" key="11">
    <source>
        <dbReference type="Proteomes" id="UP001501231"/>
    </source>
</evidence>
<dbReference type="PANTHER" id="PTHR30151">
    <property type="entry name" value="ALKANE SULFONATE ABC TRANSPORTER-RELATED, MEMBRANE SUBUNIT"/>
    <property type="match status" value="1"/>
</dbReference>
<keyword evidence="2 7" id="KW-0813">Transport</keyword>
<dbReference type="Gene3D" id="1.10.3720.10">
    <property type="entry name" value="MetI-like"/>
    <property type="match status" value="1"/>
</dbReference>
<feature type="domain" description="ABC transmembrane type-1" evidence="9">
    <location>
        <begin position="74"/>
        <end position="262"/>
    </location>
</feature>
<comment type="subcellular location">
    <subcellularLocation>
        <location evidence="1 7">Cell membrane</location>
        <topology evidence="1 7">Multi-pass membrane protein</topology>
    </subcellularLocation>
</comment>
<evidence type="ECO:0000256" key="3">
    <source>
        <dbReference type="ARBA" id="ARBA00022475"/>
    </source>
</evidence>
<evidence type="ECO:0000256" key="5">
    <source>
        <dbReference type="ARBA" id="ARBA00022989"/>
    </source>
</evidence>
<keyword evidence="4 7" id="KW-0812">Transmembrane</keyword>
<feature type="transmembrane region" description="Helical" evidence="7">
    <location>
        <begin position="239"/>
        <end position="261"/>
    </location>
</feature>
<dbReference type="EMBL" id="BAAARW010000020">
    <property type="protein sequence ID" value="GAA2434220.1"/>
    <property type="molecule type" value="Genomic_DNA"/>
</dbReference>
<reference evidence="11" key="1">
    <citation type="journal article" date="2019" name="Int. J. Syst. Evol. Microbiol.">
        <title>The Global Catalogue of Microorganisms (GCM) 10K type strain sequencing project: providing services to taxonomists for standard genome sequencing and annotation.</title>
        <authorList>
            <consortium name="The Broad Institute Genomics Platform"/>
            <consortium name="The Broad Institute Genome Sequencing Center for Infectious Disease"/>
            <person name="Wu L."/>
            <person name="Ma J."/>
        </authorList>
    </citation>
    <scope>NUCLEOTIDE SEQUENCE [LARGE SCALE GENOMIC DNA]</scope>
    <source>
        <strain evidence="11">JCM 3325</strain>
    </source>
</reference>
<evidence type="ECO:0000256" key="6">
    <source>
        <dbReference type="ARBA" id="ARBA00023136"/>
    </source>
</evidence>
<evidence type="ECO:0000256" key="7">
    <source>
        <dbReference type="RuleBase" id="RU363032"/>
    </source>
</evidence>
<dbReference type="PROSITE" id="PS50928">
    <property type="entry name" value="ABC_TM1"/>
    <property type="match status" value="1"/>
</dbReference>
<name>A0ABN3JMB8_9ACTN</name>
<dbReference type="RefSeq" id="WP_344592821.1">
    <property type="nucleotide sequence ID" value="NZ_BAAARW010000020.1"/>
</dbReference>
<dbReference type="InterPro" id="IPR035906">
    <property type="entry name" value="MetI-like_sf"/>
</dbReference>
<accession>A0ABN3JMB8</accession>
<dbReference type="PANTHER" id="PTHR30151:SF20">
    <property type="entry name" value="ABC TRANSPORTER PERMEASE PROTEIN HI_0355-RELATED"/>
    <property type="match status" value="1"/>
</dbReference>